<keyword evidence="1" id="KW-0489">Methyltransferase</keyword>
<dbReference type="PANTHER" id="PTHR43861">
    <property type="entry name" value="TRANS-ACONITATE 2-METHYLTRANSFERASE-RELATED"/>
    <property type="match status" value="1"/>
</dbReference>
<name>A0A543Q2U0_ACITH</name>
<dbReference type="CDD" id="cd02440">
    <property type="entry name" value="AdoMet_MTases"/>
    <property type="match status" value="1"/>
</dbReference>
<dbReference type="EMBL" id="SZUV01000001">
    <property type="protein sequence ID" value="TQN50635.1"/>
    <property type="molecule type" value="Genomic_DNA"/>
</dbReference>
<dbReference type="GO" id="GO:0032259">
    <property type="term" value="P:methylation"/>
    <property type="evidence" value="ECO:0007669"/>
    <property type="project" value="UniProtKB-KW"/>
</dbReference>
<evidence type="ECO:0000313" key="1">
    <source>
        <dbReference type="EMBL" id="TQN50635.1"/>
    </source>
</evidence>
<dbReference type="Gene3D" id="3.40.50.150">
    <property type="entry name" value="Vaccinia Virus protein VP39"/>
    <property type="match status" value="1"/>
</dbReference>
<dbReference type="EC" id="2.1.1.222" evidence="1"/>
<dbReference type="Pfam" id="PF13489">
    <property type="entry name" value="Methyltransf_23"/>
    <property type="match status" value="1"/>
</dbReference>
<keyword evidence="1" id="KW-0830">Ubiquinone</keyword>
<accession>A0A543Q2U0</accession>
<comment type="caution">
    <text evidence="1">The sequence shown here is derived from an EMBL/GenBank/DDBJ whole genome shotgun (WGS) entry which is preliminary data.</text>
</comment>
<sequence>MKIPMNRIKAAIRKTPLFGPLKWLAALLGRSSYPLSFSHTLPAEPFIDRAIARIGKNPDPARREEEFYSYFSEIWAEGYEKGLTQQYTAYLPYIPKRSDLPFLDIGCGAGEFIQFLSANGIRAQGIDSNSKEVARAKEYGLEVNQADALAFLQEQHACFSGISMLEVIEHLPPESLVSLLSSIFKSLAPGGVLLLETINIKHPLAFHSFYCDPTHTRPVPSDLLVFLLQWQGFTCVQVIYTNPVAFSYQQRADPSRAYFSYAVLGIKPTLSI</sequence>
<keyword evidence="1" id="KW-0808">Transferase</keyword>
<protein>
    <submittedName>
        <fullName evidence="1">Ubiquinone biosynthesis O-methyltransferase</fullName>
        <ecNumber evidence="1">2.1.1.222</ecNumber>
    </submittedName>
</protein>
<reference evidence="1 2" key="1">
    <citation type="submission" date="2019-03" db="EMBL/GenBank/DDBJ databases">
        <title>New insights into Acidothiobacillus thiooxidans sulfur metabolism through coupled gene expression, solution geochemistry, microscopy and spectroscopy analyses.</title>
        <authorList>
            <person name="Camacho D."/>
            <person name="Frazao R."/>
            <person name="Fouillen A."/>
            <person name="Nanci A."/>
            <person name="Lang B.F."/>
            <person name="Apte S.C."/>
            <person name="Baron C."/>
            <person name="Warren L.A."/>
        </authorList>
    </citation>
    <scope>NUCLEOTIDE SEQUENCE [LARGE SCALE GENOMIC DNA]</scope>
    <source>
        <strain evidence="1 2">ATCC 19377</strain>
    </source>
</reference>
<evidence type="ECO:0000313" key="2">
    <source>
        <dbReference type="Proteomes" id="UP000315403"/>
    </source>
</evidence>
<organism evidence="1 2">
    <name type="scientific">Acidithiobacillus thiooxidans ATCC 19377</name>
    <dbReference type="NCBI Taxonomy" id="637390"/>
    <lineage>
        <taxon>Bacteria</taxon>
        <taxon>Pseudomonadati</taxon>
        <taxon>Pseudomonadota</taxon>
        <taxon>Acidithiobacillia</taxon>
        <taxon>Acidithiobacillales</taxon>
        <taxon>Acidithiobacillaceae</taxon>
        <taxon>Acidithiobacillus</taxon>
    </lineage>
</organism>
<gene>
    <name evidence="1" type="primary">ubiG_1</name>
    <name evidence="1" type="ORF">DLNHIDIE_00489</name>
</gene>
<dbReference type="SUPFAM" id="SSF53335">
    <property type="entry name" value="S-adenosyl-L-methionine-dependent methyltransferases"/>
    <property type="match status" value="1"/>
</dbReference>
<proteinExistence type="predicted"/>
<dbReference type="InterPro" id="IPR029063">
    <property type="entry name" value="SAM-dependent_MTases_sf"/>
</dbReference>
<dbReference type="GO" id="GO:0102208">
    <property type="term" value="F:2-polyprenyl-6-hydroxyphenol methylase activity"/>
    <property type="evidence" value="ECO:0007669"/>
    <property type="project" value="UniProtKB-EC"/>
</dbReference>
<dbReference type="Proteomes" id="UP000315403">
    <property type="component" value="Unassembled WGS sequence"/>
</dbReference>
<dbReference type="AlphaFoldDB" id="A0A543Q2U0"/>